<gene>
    <name evidence="2" type="ORF">L21TH_0706</name>
</gene>
<dbReference type="SUPFAM" id="SSF111283">
    <property type="entry name" value="Putative modulator of DNA gyrase, PmbA/TldD"/>
    <property type="match status" value="1"/>
</dbReference>
<organism evidence="2 3">
    <name type="scientific">Caldisalinibacter kiritimatiensis</name>
    <dbReference type="NCBI Taxonomy" id="1304284"/>
    <lineage>
        <taxon>Bacteria</taxon>
        <taxon>Bacillati</taxon>
        <taxon>Bacillota</taxon>
        <taxon>Tissierellia</taxon>
        <taxon>Tissierellales</taxon>
        <taxon>Thermohalobacteraceae</taxon>
        <taxon>Caldisalinibacter</taxon>
    </lineage>
</organism>
<dbReference type="Pfam" id="PF19289">
    <property type="entry name" value="PmbA_TldD_3rd"/>
    <property type="match status" value="1"/>
</dbReference>
<dbReference type="GO" id="GO:0008237">
    <property type="term" value="F:metallopeptidase activity"/>
    <property type="evidence" value="ECO:0007669"/>
    <property type="project" value="InterPro"/>
</dbReference>
<comment type="caution">
    <text evidence="2">The sequence shown here is derived from an EMBL/GenBank/DDBJ whole genome shotgun (WGS) entry which is preliminary data.</text>
</comment>
<dbReference type="EMBL" id="ARZA01000069">
    <property type="protein sequence ID" value="EOD01230.1"/>
    <property type="molecule type" value="Genomic_DNA"/>
</dbReference>
<dbReference type="PANTHER" id="PTHR43421:SF1">
    <property type="entry name" value="METALLOPROTEASE PMBA"/>
    <property type="match status" value="1"/>
</dbReference>
<dbReference type="GO" id="GO:0006508">
    <property type="term" value="P:proteolysis"/>
    <property type="evidence" value="ECO:0007669"/>
    <property type="project" value="InterPro"/>
</dbReference>
<evidence type="ECO:0000313" key="2">
    <source>
        <dbReference type="EMBL" id="EOD01230.1"/>
    </source>
</evidence>
<dbReference type="STRING" id="1304284.L21TH_0706"/>
<evidence type="ECO:0000313" key="3">
    <source>
        <dbReference type="Proteomes" id="UP000013378"/>
    </source>
</evidence>
<sequence>MIKEKYISKIKETSVNVVQTKIDSIRRKDIRKTGYRIYKDKLIGCAGAIGKHNQKELEKRAINALNNNIKYPYEISKNIKISEDYSGEFNEERIINEFEKLLSDIRNQQPGFSFSHKLNLIEKENILTNDNGVDLRYKDKYIQLELVIKDKSSSNLMDGFISYVGREYDNKKILNEVNEFCNAFNNKVELPKNKKLPVIFSTGEQLPMMKFLKDLHGHSFGSKSSLLSEKLNKKVFNDKFTLYQNRNPKETMEPFFDAEGVVNDGYVYTLIENGKILTSYTDKKTSKLYNLPLTGSAGAEYDGVPSLGMANLKIKESEKTAKELLQGELGILVVIAAGGDFTPEGNFATPVQLAFLYDGEKLIGRLPELKIASNVFYMFGDSFVGVSKDTVSTLSNDKCLIMNMEVSEI</sequence>
<dbReference type="GO" id="GO:0005829">
    <property type="term" value="C:cytosol"/>
    <property type="evidence" value="ECO:0007669"/>
    <property type="project" value="TreeGrafter"/>
</dbReference>
<dbReference type="Proteomes" id="UP000013378">
    <property type="component" value="Unassembled WGS sequence"/>
</dbReference>
<dbReference type="RefSeq" id="WP_006309047.1">
    <property type="nucleotide sequence ID" value="NZ_ARZA01000069.1"/>
</dbReference>
<dbReference type="InterPro" id="IPR045569">
    <property type="entry name" value="Metalloprtase-TldD/E_C"/>
</dbReference>
<feature type="domain" description="Metalloprotease TldD/E C-terminal" evidence="1">
    <location>
        <begin position="195"/>
        <end position="392"/>
    </location>
</feature>
<dbReference type="OrthoDB" id="44275at2"/>
<name>R1CFZ2_9FIRM</name>
<dbReference type="AlphaFoldDB" id="R1CFZ2"/>
<dbReference type="PATRIC" id="fig|1304284.3.peg.695"/>
<keyword evidence="3" id="KW-1185">Reference proteome</keyword>
<reference evidence="2 3" key="1">
    <citation type="journal article" date="2015" name="Geomicrobiol. J.">
        <title>Caldisalinibacter kiritimatiensis gen. nov., sp. nov., a moderately thermohalophilic thiosulfate-reducing bacterium from a hypersaline microbial mat.</title>
        <authorList>
            <person name="Ben Hania W."/>
            <person name="Joseph M."/>
            <person name="Fiebig A."/>
            <person name="Bunk B."/>
            <person name="Klenk H.-P."/>
            <person name="Fardeau M.-L."/>
            <person name="Spring S."/>
        </authorList>
    </citation>
    <scope>NUCLEOTIDE SEQUENCE [LARGE SCALE GENOMIC DNA]</scope>
    <source>
        <strain evidence="2 3">L21-TH-D2</strain>
    </source>
</reference>
<dbReference type="InterPro" id="IPR036059">
    <property type="entry name" value="TldD/PmbA_sf"/>
</dbReference>
<dbReference type="InterPro" id="IPR047657">
    <property type="entry name" value="PmbA"/>
</dbReference>
<proteinExistence type="predicted"/>
<evidence type="ECO:0000259" key="1">
    <source>
        <dbReference type="Pfam" id="PF19289"/>
    </source>
</evidence>
<dbReference type="eggNOG" id="COG0312">
    <property type="taxonomic scope" value="Bacteria"/>
</dbReference>
<accession>R1CFZ2</accession>
<protein>
    <recommendedName>
        <fullName evidence="1">Metalloprotease TldD/E C-terminal domain-containing protein</fullName>
    </recommendedName>
</protein>
<dbReference type="PANTHER" id="PTHR43421">
    <property type="entry name" value="METALLOPROTEASE PMBA"/>
    <property type="match status" value="1"/>
</dbReference>